<dbReference type="Gene3D" id="3.30.40.10">
    <property type="entry name" value="Zinc/RING finger domain, C3HC4 (zinc finger)"/>
    <property type="match status" value="1"/>
</dbReference>
<reference evidence="7" key="1">
    <citation type="submission" date="2025-08" db="UniProtKB">
        <authorList>
            <consortium name="RefSeq"/>
        </authorList>
    </citation>
    <scope>IDENTIFICATION</scope>
</reference>
<feature type="compositionally biased region" description="Basic residues" evidence="4">
    <location>
        <begin position="554"/>
        <end position="566"/>
    </location>
</feature>
<feature type="region of interest" description="Disordered" evidence="4">
    <location>
        <begin position="143"/>
        <end position="165"/>
    </location>
</feature>
<dbReference type="SUPFAM" id="SSF57903">
    <property type="entry name" value="FYVE/PHD zinc finger"/>
    <property type="match status" value="1"/>
</dbReference>
<keyword evidence="2" id="KW-0863">Zinc-finger</keyword>
<dbReference type="InterPro" id="IPR010911">
    <property type="entry name" value="Rab_BD"/>
</dbReference>
<dbReference type="GO" id="GO:0030864">
    <property type="term" value="C:cortical actin cytoskeleton"/>
    <property type="evidence" value="ECO:0007669"/>
    <property type="project" value="TreeGrafter"/>
</dbReference>
<dbReference type="InterPro" id="IPR051745">
    <property type="entry name" value="Intracell_Transport_Effector"/>
</dbReference>
<dbReference type="InterPro" id="IPR041282">
    <property type="entry name" value="FYVE_2"/>
</dbReference>
<proteinExistence type="predicted"/>
<dbReference type="PaxDb" id="8030-ENSSSAP00000056225"/>
<keyword evidence="6" id="KW-1185">Reference proteome</keyword>
<dbReference type="GO" id="GO:0003779">
    <property type="term" value="F:actin binding"/>
    <property type="evidence" value="ECO:0007669"/>
    <property type="project" value="TreeGrafter"/>
</dbReference>
<evidence type="ECO:0000313" key="6">
    <source>
        <dbReference type="Proteomes" id="UP001652741"/>
    </source>
</evidence>
<dbReference type="GO" id="GO:0031267">
    <property type="term" value="F:small GTPase binding"/>
    <property type="evidence" value="ECO:0007669"/>
    <property type="project" value="InterPro"/>
</dbReference>
<keyword evidence="3" id="KW-0862">Zinc</keyword>
<feature type="region of interest" description="Disordered" evidence="4">
    <location>
        <begin position="276"/>
        <end position="300"/>
    </location>
</feature>
<dbReference type="STRING" id="8030.ENSSSAP00000056225"/>
<dbReference type="InterPro" id="IPR011011">
    <property type="entry name" value="Znf_FYVE_PHD"/>
</dbReference>
<evidence type="ECO:0000256" key="1">
    <source>
        <dbReference type="ARBA" id="ARBA00022723"/>
    </source>
</evidence>
<name>A0A1S3MT27_SALSA</name>
<feature type="compositionally biased region" description="Polar residues" evidence="4">
    <location>
        <begin position="570"/>
        <end position="588"/>
    </location>
</feature>
<feature type="domain" description="RabBD" evidence="5">
    <location>
        <begin position="1"/>
        <end position="120"/>
    </location>
</feature>
<dbReference type="Pfam" id="PF04698">
    <property type="entry name" value="Rab_eff_C"/>
    <property type="match status" value="1"/>
</dbReference>
<sequence>MDLTVLSDDEAKHVWEVIQRDFTLRKIEEERLGDLKTKIEKEDTKIELLGTQTTLVDSHCIRCLQPFKFLVNSKRQCIDCKMYTCKACSRYNKKDHGWVCDPCRMTRVLKIGTVGWYHDNVRTRFKRFGSAKVMKSLYKRLNGEGTRRDSDTQSMPDFRNDRYNGHDEDYAEAEAQRYKMMRKNKRLLSVHPMDLDVDIEEYFPPHSRTHSRRQSYQQIQEERGGGHRGDMEYMDSMQQQQHHRMNRRKSLDRYNMRPDDGQYGMVRARSLSKISSSMNRQHYVDTSEEEEGGRNTMYQTPYRRRPSYSRVGSHENMQLPTQPPVNALNKRMSAIESLLNRLESKMTLPPDDEATSPTATQIEEEKLRRKLSELAGNISVPSSDEEAGGGKKTPLLKRAAVKSNLPVLPLEPLSSSSDEGPTEAQQRSTAAALCDITKEFLRTINAAESAMNEYFPSITSNDSPMIIDVADVRKAAESYRELEENVYMTSGKSFDLEKKLRHLEQSAKNRFGGATDSELSDLEDVVALTAHRVQSTESEVSDLENKLAALSASGKKKISGSQNRKRFNQDFPTKPSNGSGSLRKSSHM</sequence>
<dbReference type="GO" id="GO:0006886">
    <property type="term" value="P:intracellular protein transport"/>
    <property type="evidence" value="ECO:0007669"/>
    <property type="project" value="InterPro"/>
</dbReference>
<protein>
    <submittedName>
        <fullName evidence="7">Melanophilin isoform X1</fullName>
    </submittedName>
</protein>
<dbReference type="InterPro" id="IPR013083">
    <property type="entry name" value="Znf_RING/FYVE/PHD"/>
</dbReference>
<dbReference type="OMA" id="EAQGWLC"/>
<dbReference type="GO" id="GO:0008270">
    <property type="term" value="F:zinc ion binding"/>
    <property type="evidence" value="ECO:0007669"/>
    <property type="project" value="UniProtKB-KW"/>
</dbReference>
<dbReference type="GeneID" id="106574782"/>
<gene>
    <name evidence="7" type="primary">LOC106574782</name>
</gene>
<dbReference type="KEGG" id="sasa:106574782"/>
<dbReference type="InterPro" id="IPR037442">
    <property type="entry name" value="Melanophilin_FYVE-rel_dom"/>
</dbReference>
<evidence type="ECO:0000256" key="4">
    <source>
        <dbReference type="SAM" id="MobiDB-lite"/>
    </source>
</evidence>
<feature type="region of interest" description="Disordered" evidence="4">
    <location>
        <begin position="551"/>
        <end position="588"/>
    </location>
</feature>
<evidence type="ECO:0000313" key="7">
    <source>
        <dbReference type="RefSeq" id="XP_014006327.1"/>
    </source>
</evidence>
<dbReference type="PROSITE" id="PS50916">
    <property type="entry name" value="RABBD"/>
    <property type="match status" value="1"/>
</dbReference>
<dbReference type="Proteomes" id="UP001652741">
    <property type="component" value="Chromosome ssa16"/>
</dbReference>
<accession>A0A1S3MT27</accession>
<dbReference type="CDD" id="cd15752">
    <property type="entry name" value="FYVE_SlaC2-a"/>
    <property type="match status" value="1"/>
</dbReference>
<evidence type="ECO:0000256" key="3">
    <source>
        <dbReference type="ARBA" id="ARBA00022833"/>
    </source>
</evidence>
<evidence type="ECO:0000256" key="2">
    <source>
        <dbReference type="ARBA" id="ARBA00022771"/>
    </source>
</evidence>
<dbReference type="PANTHER" id="PTHR14555:SF1">
    <property type="entry name" value="MELANOPHILIN"/>
    <property type="match status" value="1"/>
</dbReference>
<feature type="region of interest" description="Disordered" evidence="4">
    <location>
        <begin position="408"/>
        <end position="428"/>
    </location>
</feature>
<dbReference type="GO" id="GO:0017022">
    <property type="term" value="F:myosin binding"/>
    <property type="evidence" value="ECO:0007669"/>
    <property type="project" value="TreeGrafter"/>
</dbReference>
<dbReference type="Pfam" id="PF02318">
    <property type="entry name" value="FYVE_2"/>
    <property type="match status" value="1"/>
</dbReference>
<dbReference type="GeneTree" id="ENSGT00950000183138"/>
<dbReference type="InterPro" id="IPR006788">
    <property type="entry name" value="Myrip/Melanophilin"/>
</dbReference>
<evidence type="ECO:0000259" key="5">
    <source>
        <dbReference type="PROSITE" id="PS50916"/>
    </source>
</evidence>
<dbReference type="RefSeq" id="XP_014006327.1">
    <property type="nucleotide sequence ID" value="XM_014150852.2"/>
</dbReference>
<dbReference type="OrthoDB" id="10072397at2759"/>
<keyword evidence="1" id="KW-0479">Metal-binding</keyword>
<dbReference type="FunFam" id="3.30.40.10:FF:000018">
    <property type="entry name" value="Synaptotagmin-like 5, isoform CRA_a"/>
    <property type="match status" value="1"/>
</dbReference>
<dbReference type="PANTHER" id="PTHR14555">
    <property type="entry name" value="MYELIN-ASSOCIATED OLIGODENDROCYTIC BASIC PROTEIN MOBP -RELATED"/>
    <property type="match status" value="1"/>
</dbReference>
<organism evidence="6 7">
    <name type="scientific">Salmo salar</name>
    <name type="common">Atlantic salmon</name>
    <dbReference type="NCBI Taxonomy" id="8030"/>
    <lineage>
        <taxon>Eukaryota</taxon>
        <taxon>Metazoa</taxon>
        <taxon>Chordata</taxon>
        <taxon>Craniata</taxon>
        <taxon>Vertebrata</taxon>
        <taxon>Euteleostomi</taxon>
        <taxon>Actinopterygii</taxon>
        <taxon>Neopterygii</taxon>
        <taxon>Teleostei</taxon>
        <taxon>Protacanthopterygii</taxon>
        <taxon>Salmoniformes</taxon>
        <taxon>Salmonidae</taxon>
        <taxon>Salmoninae</taxon>
        <taxon>Salmo</taxon>
    </lineage>
</organism>
<dbReference type="AlphaFoldDB" id="A0A1S3MT27"/>
<feature type="compositionally biased region" description="Low complexity" evidence="4">
    <location>
        <begin position="408"/>
        <end position="417"/>
    </location>
</feature>